<keyword evidence="3" id="KW-1185">Reference proteome</keyword>
<dbReference type="STRING" id="1796616.A4V09_01235"/>
<feature type="transmembrane region" description="Helical" evidence="1">
    <location>
        <begin position="181"/>
        <end position="200"/>
    </location>
</feature>
<proteinExistence type="predicted"/>
<reference evidence="2" key="1">
    <citation type="submission" date="2017-04" db="EMBL/GenBank/DDBJ databases">
        <title>Complete Genome Sequences of Twelve Strains of a Stable Defined Moderately Diverse Mouse Microbiota 2 (sDMDMm2).</title>
        <authorList>
            <person name="Uchimura Y."/>
            <person name="Wyss M."/>
            <person name="Brugiroux S."/>
            <person name="Limenitakis J.P."/>
            <person name="Stecher B."/>
            <person name="McCoy K.D."/>
            <person name="Macpherson A.J."/>
        </authorList>
    </citation>
    <scope>NUCLEOTIDE SEQUENCE</scope>
    <source>
        <strain evidence="2">YL58</strain>
    </source>
</reference>
<dbReference type="KEGG" id="byl:A4V09_01235"/>
<feature type="transmembrane region" description="Helical" evidence="1">
    <location>
        <begin position="146"/>
        <end position="169"/>
    </location>
</feature>
<feature type="transmembrane region" description="Helical" evidence="1">
    <location>
        <begin position="55"/>
        <end position="76"/>
    </location>
</feature>
<feature type="transmembrane region" description="Helical" evidence="1">
    <location>
        <begin position="21"/>
        <end position="43"/>
    </location>
</feature>
<dbReference type="Proteomes" id="UP000092574">
    <property type="component" value="Chromosome"/>
</dbReference>
<dbReference type="PANTHER" id="PTHR36832">
    <property type="entry name" value="SLR1174 PROTEIN-RELATED"/>
    <property type="match status" value="1"/>
</dbReference>
<keyword evidence="1" id="KW-0812">Transmembrane</keyword>
<evidence type="ECO:0000313" key="2">
    <source>
        <dbReference type="EMBL" id="ANU74506.1"/>
    </source>
</evidence>
<dbReference type="EMBL" id="CP015405">
    <property type="protein sequence ID" value="ANU74506.1"/>
    <property type="molecule type" value="Genomic_DNA"/>
</dbReference>
<dbReference type="AlphaFoldDB" id="A0A1C7I4G9"/>
<gene>
    <name evidence="2" type="ORF">A4V09_01235</name>
</gene>
<keyword evidence="1" id="KW-1133">Transmembrane helix</keyword>
<keyword evidence="1" id="KW-0472">Membrane</keyword>
<accession>A0A1C7I4G9</accession>
<sequence>MKKYLSFFRLRFSMGLQYRAAAAAGVVTQFAWGGMEVLVFRAFYRADPGAFPMTLQATCSYIWLQQAFLALFMAWLMENEIFDCIRNGNVSYEMCRPLDIYNMWFTRSVANRVSKAVLRCMPILFVAAVVPAPYGITLPVSPEAAVLFAAGMVLGVLVVTAFCMLVYVITFFTISPDGVRMVAVSAVELLAGSIIPIPFFPDSVRKILELLPFAAMQNVPLRIYSGDLAGEAAVTALLLQVFWLVVLVLMGKLLMRRAEKKISVQGG</sequence>
<evidence type="ECO:0000256" key="1">
    <source>
        <dbReference type="SAM" id="Phobius"/>
    </source>
</evidence>
<feature type="transmembrane region" description="Helical" evidence="1">
    <location>
        <begin position="116"/>
        <end position="134"/>
    </location>
</feature>
<dbReference type="RefSeq" id="WP_065540737.1">
    <property type="nucleotide sequence ID" value="NZ_CP015405.2"/>
</dbReference>
<dbReference type="OrthoDB" id="8582979at2"/>
<protein>
    <submittedName>
        <fullName evidence="2">ABC transporter permease</fullName>
    </submittedName>
</protein>
<organism evidence="2 3">
    <name type="scientific">Blautia pseudococcoides</name>
    <dbReference type="NCBI Taxonomy" id="1796616"/>
    <lineage>
        <taxon>Bacteria</taxon>
        <taxon>Bacillati</taxon>
        <taxon>Bacillota</taxon>
        <taxon>Clostridia</taxon>
        <taxon>Lachnospirales</taxon>
        <taxon>Lachnospiraceae</taxon>
        <taxon>Blautia</taxon>
    </lineage>
</organism>
<name>A0A1C7I4G9_9FIRM</name>
<dbReference type="PANTHER" id="PTHR36832:SF2">
    <property type="entry name" value="INTEGRAL MEMBRANE PROTEIN"/>
    <property type="match status" value="1"/>
</dbReference>
<evidence type="ECO:0000313" key="3">
    <source>
        <dbReference type="Proteomes" id="UP000092574"/>
    </source>
</evidence>
<feature type="transmembrane region" description="Helical" evidence="1">
    <location>
        <begin position="232"/>
        <end position="255"/>
    </location>
</feature>